<keyword evidence="4" id="KW-1185">Reference proteome</keyword>
<evidence type="ECO:0008006" key="5">
    <source>
        <dbReference type="Google" id="ProtNLM"/>
    </source>
</evidence>
<organism evidence="3 4">
    <name type="scientific">Aphanomyces euteiches</name>
    <dbReference type="NCBI Taxonomy" id="100861"/>
    <lineage>
        <taxon>Eukaryota</taxon>
        <taxon>Sar</taxon>
        <taxon>Stramenopiles</taxon>
        <taxon>Oomycota</taxon>
        <taxon>Saprolegniomycetes</taxon>
        <taxon>Saprolegniales</taxon>
        <taxon>Verrucalvaceae</taxon>
        <taxon>Aphanomyces</taxon>
    </lineage>
</organism>
<protein>
    <recommendedName>
        <fullName evidence="5">Peptidase A2 domain-containing protein</fullName>
    </recommendedName>
</protein>
<dbReference type="EMBL" id="VJMJ01000234">
    <property type="protein sequence ID" value="KAF0725735.1"/>
    <property type="molecule type" value="Genomic_DNA"/>
</dbReference>
<evidence type="ECO:0000313" key="4">
    <source>
        <dbReference type="Proteomes" id="UP000481153"/>
    </source>
</evidence>
<comment type="caution">
    <text evidence="3">The sequence shown here is derived from an EMBL/GenBank/DDBJ whole genome shotgun (WGS) entry which is preliminary data.</text>
</comment>
<dbReference type="Proteomes" id="UP000481153">
    <property type="component" value="Unassembled WGS sequence"/>
</dbReference>
<accession>A0A6G0WEF3</accession>
<proteinExistence type="predicted"/>
<gene>
    <name evidence="3" type="ORF">Ae201684_015887</name>
</gene>
<feature type="region of interest" description="Disordered" evidence="2">
    <location>
        <begin position="172"/>
        <end position="191"/>
    </location>
</feature>
<keyword evidence="1" id="KW-0175">Coiled coil</keyword>
<evidence type="ECO:0000256" key="2">
    <source>
        <dbReference type="SAM" id="MobiDB-lite"/>
    </source>
</evidence>
<feature type="region of interest" description="Disordered" evidence="2">
    <location>
        <begin position="121"/>
        <end position="142"/>
    </location>
</feature>
<dbReference type="VEuPathDB" id="FungiDB:AeMF1_005553"/>
<feature type="coiled-coil region" evidence="1">
    <location>
        <begin position="353"/>
        <end position="394"/>
    </location>
</feature>
<name>A0A6G0WEF3_9STRA</name>
<evidence type="ECO:0000256" key="1">
    <source>
        <dbReference type="SAM" id="Coils"/>
    </source>
</evidence>
<sequence>MFEVKKPADQMTESDWKNCFLASKVPNDADYAAIETAMRSLSMDLNIKDAESRYMYEEPELCVKLLCKALRPHMFKISVEKELQKERSKTLRSDITSFVDWLVQRLTAFLTFESSLPKSYHDSHEHAKRKPQNQVGAVANSDGKKGRCLKCQSADHKVFKCPKKKVNSKPPVANIPAAATPSQPNKCEEKAPPGGPVCGIVAVYGDSWVEATIDNVKARVTLDTGADFPVISSKFVEVLESEGVDVTISKLAEPRQVISFSNESVVVESEIHFDLLIQTECGELVLRNITAWVCMKLQEQLVDCNLDKEALKLENAANMSCWKQPNKQMPKRLVGITTQVRHIDFNMLKIAIAEDFKREIESLSTALDKERSQNESLSRRVVEMQLKFDEHKARSEALATDNKVVSTAVKSAMTIMMQVGVCIAPRVGPSILLSPLLVRRSVPRVLK</sequence>
<reference evidence="3 4" key="1">
    <citation type="submission" date="2019-07" db="EMBL/GenBank/DDBJ databases">
        <title>Genomics analysis of Aphanomyces spp. identifies a new class of oomycete effector associated with host adaptation.</title>
        <authorList>
            <person name="Gaulin E."/>
        </authorList>
    </citation>
    <scope>NUCLEOTIDE SEQUENCE [LARGE SCALE GENOMIC DNA]</scope>
    <source>
        <strain evidence="3 4">ATCC 201684</strain>
    </source>
</reference>
<dbReference type="AlphaFoldDB" id="A0A6G0WEF3"/>
<evidence type="ECO:0000313" key="3">
    <source>
        <dbReference type="EMBL" id="KAF0725735.1"/>
    </source>
</evidence>